<name>A0A370H8K5_9NOCA</name>
<protein>
    <recommendedName>
        <fullName evidence="6">Phthiocerol/phthiodiolone dimycocerosyl transferase</fullName>
        <ecNumber evidence="5">2.3.1.282</ecNumber>
    </recommendedName>
    <alternativeName>
        <fullName evidence="12">Acyltransferase PapA5</fullName>
    </alternativeName>
    <alternativeName>
        <fullName evidence="10">Phthiocerol/phthiodiolone O-acyltransferase</fullName>
    </alternativeName>
    <alternativeName>
        <fullName evidence="11">Polyketide synthase-associated protein A5</fullName>
    </alternativeName>
</protein>
<accession>A0A370H8K5</accession>
<evidence type="ECO:0000313" key="14">
    <source>
        <dbReference type="EMBL" id="RDI52079.1"/>
    </source>
</evidence>
<evidence type="ECO:0000256" key="7">
    <source>
        <dbReference type="ARBA" id="ARBA00022516"/>
    </source>
</evidence>
<evidence type="ECO:0000256" key="10">
    <source>
        <dbReference type="ARBA" id="ARBA00030465"/>
    </source>
</evidence>
<keyword evidence="7" id="KW-0444">Lipid biosynthesis</keyword>
<dbReference type="PANTHER" id="PTHR28037:SF1">
    <property type="entry name" value="ALCOHOL O-ACETYLTRANSFERASE 1-RELATED"/>
    <property type="match status" value="1"/>
</dbReference>
<keyword evidence="15" id="KW-1185">Reference proteome</keyword>
<dbReference type="SUPFAM" id="SSF52777">
    <property type="entry name" value="CoA-dependent acyltransferases"/>
    <property type="match status" value="2"/>
</dbReference>
<evidence type="ECO:0000256" key="5">
    <source>
        <dbReference type="ARBA" id="ARBA00012866"/>
    </source>
</evidence>
<reference evidence="14 15" key="1">
    <citation type="submission" date="2018-07" db="EMBL/GenBank/DDBJ databases">
        <title>Genomic Encyclopedia of Type Strains, Phase IV (KMG-IV): sequencing the most valuable type-strain genomes for metagenomic binning, comparative biology and taxonomic classification.</title>
        <authorList>
            <person name="Goeker M."/>
        </authorList>
    </citation>
    <scope>NUCLEOTIDE SEQUENCE [LARGE SCALE GENOMIC DNA]</scope>
    <source>
        <strain evidence="14 15">DSM 44952</strain>
    </source>
</reference>
<comment type="catalytic activity">
    <reaction evidence="3">
        <text>2 a mycocerosyl-[mycocerosic acid synthase] + a phthiodiolone = a dimycocerosyl phthiodiolone + 2 holo-[mycocerosic acid synthase].</text>
        <dbReference type="EC" id="2.3.1.282"/>
    </reaction>
</comment>
<dbReference type="Gene3D" id="3.30.559.30">
    <property type="entry name" value="Nonribosomal peptide synthetase, condensation domain"/>
    <property type="match status" value="1"/>
</dbReference>
<comment type="caution">
    <text evidence="14">The sequence shown here is derived from an EMBL/GenBank/DDBJ whole genome shotgun (WGS) entry which is preliminary data.</text>
</comment>
<evidence type="ECO:0000259" key="13">
    <source>
        <dbReference type="Pfam" id="PF16911"/>
    </source>
</evidence>
<dbReference type="STRING" id="1210089.GCA_001613165_05063"/>
<dbReference type="InterPro" id="IPR031641">
    <property type="entry name" value="PapA_C"/>
</dbReference>
<keyword evidence="9" id="KW-0012">Acyltransferase</keyword>
<evidence type="ECO:0000256" key="1">
    <source>
        <dbReference type="ARBA" id="ARBA00000026"/>
    </source>
</evidence>
<dbReference type="Pfam" id="PF16911">
    <property type="entry name" value="PapA_C"/>
    <property type="match status" value="1"/>
</dbReference>
<evidence type="ECO:0000256" key="3">
    <source>
        <dbReference type="ARBA" id="ARBA00001907"/>
    </source>
</evidence>
<dbReference type="InterPro" id="IPR023213">
    <property type="entry name" value="CAT-like_dom_sf"/>
</dbReference>
<dbReference type="EMBL" id="QQAZ01000004">
    <property type="protein sequence ID" value="RDI52079.1"/>
    <property type="molecule type" value="Genomic_DNA"/>
</dbReference>
<comment type="catalytic activity">
    <reaction evidence="2">
        <text>2 a mycocerosyl-[mycocerosic acid synthase] + a phenolphthiocerol = a dimycocerosyl phenolphthiocerol + 2 holo-[mycocerosic acid synthase].</text>
        <dbReference type="EC" id="2.3.1.282"/>
    </reaction>
</comment>
<evidence type="ECO:0000256" key="9">
    <source>
        <dbReference type="ARBA" id="ARBA00023315"/>
    </source>
</evidence>
<evidence type="ECO:0000256" key="4">
    <source>
        <dbReference type="ARBA" id="ARBA00006558"/>
    </source>
</evidence>
<comment type="catalytic activity">
    <reaction evidence="1">
        <text>2 a mycocerosyl-[mycocerosic acid synthase] + a phthiocerol = a dimycocerosyl phthiocerol + 2 holo-[mycocerosic acid synthase].</text>
        <dbReference type="EC" id="2.3.1.282"/>
    </reaction>
</comment>
<dbReference type="Proteomes" id="UP000255355">
    <property type="component" value="Unassembled WGS sequence"/>
</dbReference>
<dbReference type="PANTHER" id="PTHR28037">
    <property type="entry name" value="ALCOHOL O-ACETYLTRANSFERASE 1-RELATED"/>
    <property type="match status" value="1"/>
</dbReference>
<evidence type="ECO:0000313" key="15">
    <source>
        <dbReference type="Proteomes" id="UP000255355"/>
    </source>
</evidence>
<organism evidence="14 15">
    <name type="scientific">Nocardia mexicana</name>
    <dbReference type="NCBI Taxonomy" id="279262"/>
    <lineage>
        <taxon>Bacteria</taxon>
        <taxon>Bacillati</taxon>
        <taxon>Actinomycetota</taxon>
        <taxon>Actinomycetes</taxon>
        <taxon>Mycobacteriales</taxon>
        <taxon>Nocardiaceae</taxon>
        <taxon>Nocardia</taxon>
    </lineage>
</organism>
<sequence>MTTQRPQSPFESGYFRADARFGSVPVGGMPLYIGSVVEGDVDAEALRAVLADLAARHPLLACLPVDDAGVPMLRRRDGYRPPLVVADGDEVEYVRLVNEPQDWSEGLFRAVLLRDGEQSRIVLVVHHGIADGRSAFALLDEMWRRYTARLRGTPLPVVTVEELPQAVDDRLAAAVSGSEVEELLDRMRGMMAEAPAQLPRVGGAAGVRGFLAAERIELEASETAAFVAAARSAGITVNSLLSGCALVAVRGRFDVAGSLPMVCGYAADLRSTLDPQLTDDTMLNCASGWGTALSVAATDDPIELGRVVDADVRAALTRRDPARLALAGRHIRDEQTAAMLSSQPTFALSNIGRVPTHEVPPGVKLLRDNIFAMNPGMPPKATAFTLDGRLTVQVEYDTADHSRTQMGEVRRALSESLHRVAAGFAQGELARSAG</sequence>
<evidence type="ECO:0000256" key="8">
    <source>
        <dbReference type="ARBA" id="ARBA00022679"/>
    </source>
</evidence>
<dbReference type="InterPro" id="IPR052058">
    <property type="entry name" value="Alcohol_O-acetyltransferase"/>
</dbReference>
<evidence type="ECO:0000256" key="2">
    <source>
        <dbReference type="ARBA" id="ARBA00000625"/>
    </source>
</evidence>
<dbReference type="GO" id="GO:0016746">
    <property type="term" value="F:acyltransferase activity"/>
    <property type="evidence" value="ECO:0007669"/>
    <property type="project" value="UniProtKB-KW"/>
</dbReference>
<feature type="domain" description="Phthiocerol/phthiodiolone dimycocerosyl transferase C-terminal" evidence="13">
    <location>
        <begin position="212"/>
        <end position="394"/>
    </location>
</feature>
<keyword evidence="8" id="KW-0808">Transferase</keyword>
<gene>
    <name evidence="14" type="ORF">DFR68_104567</name>
</gene>
<dbReference type="EC" id="2.3.1.282" evidence="5"/>
<evidence type="ECO:0000256" key="11">
    <source>
        <dbReference type="ARBA" id="ARBA00032317"/>
    </source>
</evidence>
<comment type="similarity">
    <text evidence="4">Belongs to the acyltransferase PapA5 family.</text>
</comment>
<keyword evidence="7" id="KW-0443">Lipid metabolism</keyword>
<proteinExistence type="inferred from homology"/>
<dbReference type="Gene3D" id="3.30.559.10">
    <property type="entry name" value="Chloramphenicol acetyltransferase-like domain"/>
    <property type="match status" value="1"/>
</dbReference>
<evidence type="ECO:0000256" key="6">
    <source>
        <dbReference type="ARBA" id="ARBA00013449"/>
    </source>
</evidence>
<evidence type="ECO:0000256" key="12">
    <source>
        <dbReference type="ARBA" id="ARBA00033407"/>
    </source>
</evidence>
<dbReference type="AlphaFoldDB" id="A0A370H8K5"/>
<dbReference type="RefSeq" id="WP_068024406.1">
    <property type="nucleotide sequence ID" value="NZ_QQAZ01000004.1"/>
</dbReference>